<evidence type="ECO:0000313" key="3">
    <source>
        <dbReference type="EMBL" id="RKP52163.1"/>
    </source>
</evidence>
<dbReference type="SUPFAM" id="SSF52172">
    <property type="entry name" value="CheY-like"/>
    <property type="match status" value="1"/>
</dbReference>
<dbReference type="Pfam" id="PF00072">
    <property type="entry name" value="Response_reg"/>
    <property type="match status" value="1"/>
</dbReference>
<comment type="caution">
    <text evidence="3">The sequence shown here is derived from an EMBL/GenBank/DDBJ whole genome shotgun (WGS) entry which is preliminary data.</text>
</comment>
<keyword evidence="1" id="KW-0597">Phosphoprotein</keyword>
<feature type="domain" description="Response regulatory" evidence="2">
    <location>
        <begin position="12"/>
        <end position="139"/>
    </location>
</feature>
<dbReference type="InterPro" id="IPR052893">
    <property type="entry name" value="TCS_response_regulator"/>
</dbReference>
<protein>
    <submittedName>
        <fullName evidence="3">Response regulator</fullName>
    </submittedName>
</protein>
<reference evidence="3 4" key="1">
    <citation type="submission" date="2018-10" db="EMBL/GenBank/DDBJ databases">
        <title>Paraburkholderia sp. 7MK8-2, isolated from soil.</title>
        <authorList>
            <person name="Gao Z.-H."/>
            <person name="Qiu L.-H."/>
        </authorList>
    </citation>
    <scope>NUCLEOTIDE SEQUENCE [LARGE SCALE GENOMIC DNA]</scope>
    <source>
        <strain evidence="3 4">7MK8-2</strain>
    </source>
</reference>
<dbReference type="SMART" id="SM00448">
    <property type="entry name" value="REC"/>
    <property type="match status" value="1"/>
</dbReference>
<dbReference type="InterPro" id="IPR011006">
    <property type="entry name" value="CheY-like_superfamily"/>
</dbReference>
<gene>
    <name evidence="3" type="ORF">D7S89_01020</name>
</gene>
<dbReference type="Gene3D" id="3.40.50.2300">
    <property type="match status" value="1"/>
</dbReference>
<dbReference type="PROSITE" id="PS50110">
    <property type="entry name" value="RESPONSE_REGULATORY"/>
    <property type="match status" value="1"/>
</dbReference>
<evidence type="ECO:0000256" key="1">
    <source>
        <dbReference type="PROSITE-ProRule" id="PRU00169"/>
    </source>
</evidence>
<proteinExistence type="predicted"/>
<dbReference type="CDD" id="cd17557">
    <property type="entry name" value="REC_Rcp-like"/>
    <property type="match status" value="1"/>
</dbReference>
<dbReference type="EMBL" id="RBZV01000001">
    <property type="protein sequence ID" value="RKP52163.1"/>
    <property type="molecule type" value="Genomic_DNA"/>
</dbReference>
<dbReference type="InterPro" id="IPR001789">
    <property type="entry name" value="Sig_transdc_resp-reg_receiver"/>
</dbReference>
<organism evidence="3 4">
    <name type="scientific">Trinickia fusca</name>
    <dbReference type="NCBI Taxonomy" id="2419777"/>
    <lineage>
        <taxon>Bacteria</taxon>
        <taxon>Pseudomonadati</taxon>
        <taxon>Pseudomonadota</taxon>
        <taxon>Betaproteobacteria</taxon>
        <taxon>Burkholderiales</taxon>
        <taxon>Burkholderiaceae</taxon>
        <taxon>Trinickia</taxon>
    </lineage>
</organism>
<evidence type="ECO:0000259" key="2">
    <source>
        <dbReference type="PROSITE" id="PS50110"/>
    </source>
</evidence>
<name>A0A494XX57_9BURK</name>
<feature type="modified residue" description="4-aspartylphosphate" evidence="1">
    <location>
        <position position="72"/>
    </location>
</feature>
<evidence type="ECO:0000313" key="4">
    <source>
        <dbReference type="Proteomes" id="UP000280434"/>
    </source>
</evidence>
<dbReference type="Proteomes" id="UP000280434">
    <property type="component" value="Unassembled WGS sequence"/>
</dbReference>
<dbReference type="OrthoDB" id="9793549at2"/>
<dbReference type="PANTHER" id="PTHR44520">
    <property type="entry name" value="RESPONSE REGULATOR RCP1-RELATED"/>
    <property type="match status" value="1"/>
</dbReference>
<sequence length="152" mass="16929">MQPGTAAGQSVGIILIEDDDGHATLIERNLRRAGLSNGFTRLRDGQEALDYFFGESGRYLAEGAQAAVILLDLKMPRIDGLEVLRRLKEDKRTASLPVIVLTTTDDPREIERCYELGCNVYVTKPVEYDAFIEAVRRLGFFLQVVKLPACGR</sequence>
<dbReference type="RefSeq" id="WP_121274875.1">
    <property type="nucleotide sequence ID" value="NZ_RBZV01000001.1"/>
</dbReference>
<dbReference type="GO" id="GO:0000160">
    <property type="term" value="P:phosphorelay signal transduction system"/>
    <property type="evidence" value="ECO:0007669"/>
    <property type="project" value="InterPro"/>
</dbReference>
<dbReference type="PANTHER" id="PTHR44520:SF2">
    <property type="entry name" value="RESPONSE REGULATOR RCP1"/>
    <property type="match status" value="1"/>
</dbReference>
<dbReference type="AlphaFoldDB" id="A0A494XX57"/>
<keyword evidence="4" id="KW-1185">Reference proteome</keyword>
<accession>A0A494XX57</accession>